<feature type="compositionally biased region" description="Basic and acidic residues" evidence="13">
    <location>
        <begin position="126"/>
        <end position="136"/>
    </location>
</feature>
<dbReference type="CDD" id="cd09487">
    <property type="entry name" value="SAM_superfamily"/>
    <property type="match status" value="1"/>
</dbReference>
<evidence type="ECO:0000256" key="3">
    <source>
        <dbReference type="ARBA" id="ARBA00007716"/>
    </source>
</evidence>
<reference evidence="15" key="1">
    <citation type="submission" date="2018-01" db="EMBL/GenBank/DDBJ databases">
        <authorList>
            <person name="Mao J.F."/>
        </authorList>
    </citation>
    <scope>NUCLEOTIDE SEQUENCE</scope>
    <source>
        <strain evidence="15">Huo1</strain>
        <tissue evidence="15">Leaf</tissue>
    </source>
</reference>
<keyword evidence="9" id="KW-0995">Kinetochore</keyword>
<evidence type="ECO:0000256" key="4">
    <source>
        <dbReference type="ARBA" id="ARBA00022454"/>
    </source>
</evidence>
<keyword evidence="7" id="KW-0493">Microtubule</keyword>
<keyword evidence="8" id="KW-0498">Mitosis</keyword>
<comment type="similarity">
    <text evidence="3">Belongs to the SKA3 family.</text>
</comment>
<keyword evidence="11" id="KW-0131">Cell cycle</keyword>
<evidence type="ECO:0000256" key="11">
    <source>
        <dbReference type="ARBA" id="ARBA00023306"/>
    </source>
</evidence>
<evidence type="ECO:0000256" key="7">
    <source>
        <dbReference type="ARBA" id="ARBA00022701"/>
    </source>
</evidence>
<evidence type="ECO:0000256" key="8">
    <source>
        <dbReference type="ARBA" id="ARBA00022776"/>
    </source>
</evidence>
<keyword evidence="10" id="KW-0206">Cytoskeleton</keyword>
<accession>A0A8X8YDN2</accession>
<sequence length="518" mass="58797">MSACLWIPLRLRAMQFYDGNMNLALIYADIQLMVKPKQRQIHRKKHQNQCFLYADPPDDGDWMVAKKQKITIIIPPMPNKKHSEMPTVEDGQLQEKPRSITNSKSPRNTTNSQLHCSLANTAKLSVHELDKSRSSEEQAVQPQPPLEVPNVNFEKPPSSSHQRTTSDNSPLCGHREGNDISPWSIPRSRQGMKIFADSTSFLNQRMRASHLEKKLRKAGGLENWLDSLGLARFIKVFQMRRVGKFQLANLTMQKLKDMGADAVGPRRKLMHAVDCLCEPHYSASTTFIQSVNRRVSAAGYDLNILESMSFATVSFEELLGHCNEVLKKNRNGISDLQDHLCSSSNYIAPLDFDEEAVVDDTFSSESGDELRRSDDVEDDPLLDDSMSLKKFGISDSSLAAIASQAHTKVEMYESEFEIEEERTDQLKQCEDSKLSLNVSRDDYESLPKIMKGLASWEDLQIAVDKMKSWLGSKAESFQQDEIELMGLGYKARSYVLLLLRMNRVRIETNEGVISYRIL</sequence>
<evidence type="ECO:0000256" key="9">
    <source>
        <dbReference type="ARBA" id="ARBA00022838"/>
    </source>
</evidence>
<evidence type="ECO:0000313" key="16">
    <source>
        <dbReference type="Proteomes" id="UP000298416"/>
    </source>
</evidence>
<dbReference type="InterPro" id="IPR001660">
    <property type="entry name" value="SAM"/>
</dbReference>
<feature type="compositionally biased region" description="Polar residues" evidence="13">
    <location>
        <begin position="99"/>
        <end position="114"/>
    </location>
</feature>
<dbReference type="SUPFAM" id="SSF47769">
    <property type="entry name" value="SAM/Pointed domain"/>
    <property type="match status" value="1"/>
</dbReference>
<dbReference type="InterPro" id="IPR013761">
    <property type="entry name" value="SAM/pointed_sf"/>
</dbReference>
<dbReference type="Gene3D" id="1.10.150.50">
    <property type="entry name" value="Transcription Factor, Ets-1"/>
    <property type="match status" value="1"/>
</dbReference>
<feature type="region of interest" description="Disordered" evidence="13">
    <location>
        <begin position="126"/>
        <end position="186"/>
    </location>
</feature>
<name>A0A8X8YDN2_SALSN</name>
<keyword evidence="5" id="KW-0963">Cytoplasm</keyword>
<dbReference type="Pfam" id="PF07647">
    <property type="entry name" value="SAM_2"/>
    <property type="match status" value="1"/>
</dbReference>
<protein>
    <recommendedName>
        <fullName evidence="14">SAM domain-containing protein</fullName>
    </recommendedName>
</protein>
<comment type="caution">
    <text evidence="15">The sequence shown here is derived from an EMBL/GenBank/DDBJ whole genome shotgun (WGS) entry which is preliminary data.</text>
</comment>
<evidence type="ECO:0000259" key="14">
    <source>
        <dbReference type="PROSITE" id="PS50105"/>
    </source>
</evidence>
<dbReference type="GO" id="GO:0051301">
    <property type="term" value="P:cell division"/>
    <property type="evidence" value="ECO:0007669"/>
    <property type="project" value="UniProtKB-KW"/>
</dbReference>
<evidence type="ECO:0000256" key="12">
    <source>
        <dbReference type="ARBA" id="ARBA00023328"/>
    </source>
</evidence>
<dbReference type="PANTHER" id="PTHR48118:SF1">
    <property type="entry name" value="SPINDLE AND KINETOCHORE-ASSOCIATED PROTEIN 3"/>
    <property type="match status" value="1"/>
</dbReference>
<evidence type="ECO:0000256" key="5">
    <source>
        <dbReference type="ARBA" id="ARBA00022490"/>
    </source>
</evidence>
<feature type="compositionally biased region" description="Polar residues" evidence="13">
    <location>
        <begin position="157"/>
        <end position="169"/>
    </location>
</feature>
<dbReference type="GO" id="GO:0000940">
    <property type="term" value="C:outer kinetochore"/>
    <property type="evidence" value="ECO:0007669"/>
    <property type="project" value="InterPro"/>
</dbReference>
<organism evidence="15">
    <name type="scientific">Salvia splendens</name>
    <name type="common">Scarlet sage</name>
    <dbReference type="NCBI Taxonomy" id="180675"/>
    <lineage>
        <taxon>Eukaryota</taxon>
        <taxon>Viridiplantae</taxon>
        <taxon>Streptophyta</taxon>
        <taxon>Embryophyta</taxon>
        <taxon>Tracheophyta</taxon>
        <taxon>Spermatophyta</taxon>
        <taxon>Magnoliopsida</taxon>
        <taxon>eudicotyledons</taxon>
        <taxon>Gunneridae</taxon>
        <taxon>Pentapetalae</taxon>
        <taxon>asterids</taxon>
        <taxon>lamiids</taxon>
        <taxon>Lamiales</taxon>
        <taxon>Lamiaceae</taxon>
        <taxon>Nepetoideae</taxon>
        <taxon>Mentheae</taxon>
        <taxon>Salviinae</taxon>
        <taxon>Salvia</taxon>
        <taxon>Salvia subgen. Calosphace</taxon>
        <taxon>core Calosphace</taxon>
    </lineage>
</organism>
<dbReference type="PROSITE" id="PS50105">
    <property type="entry name" value="SAM_DOMAIN"/>
    <property type="match status" value="1"/>
</dbReference>
<dbReference type="GO" id="GO:0005876">
    <property type="term" value="C:spindle microtubule"/>
    <property type="evidence" value="ECO:0007669"/>
    <property type="project" value="TreeGrafter"/>
</dbReference>
<reference evidence="15" key="2">
    <citation type="submission" date="2020-08" db="EMBL/GenBank/DDBJ databases">
        <title>Plant Genome Project.</title>
        <authorList>
            <person name="Zhang R.-G."/>
        </authorList>
    </citation>
    <scope>NUCLEOTIDE SEQUENCE</scope>
    <source>
        <strain evidence="15">Huo1</strain>
        <tissue evidence="15">Leaf</tissue>
    </source>
</reference>
<keyword evidence="12" id="KW-0137">Centromere</keyword>
<evidence type="ECO:0000313" key="15">
    <source>
        <dbReference type="EMBL" id="KAG6430673.1"/>
    </source>
</evidence>
<keyword evidence="16" id="KW-1185">Reference proteome</keyword>
<feature type="region of interest" description="Disordered" evidence="13">
    <location>
        <begin position="77"/>
        <end position="114"/>
    </location>
</feature>
<dbReference type="Proteomes" id="UP000298416">
    <property type="component" value="Unassembled WGS sequence"/>
</dbReference>
<evidence type="ECO:0000256" key="6">
    <source>
        <dbReference type="ARBA" id="ARBA00022618"/>
    </source>
</evidence>
<evidence type="ECO:0000256" key="1">
    <source>
        <dbReference type="ARBA" id="ARBA00004186"/>
    </source>
</evidence>
<keyword evidence="6" id="KW-0132">Cell division</keyword>
<dbReference type="EMBL" id="PNBA02000003">
    <property type="protein sequence ID" value="KAG6430673.1"/>
    <property type="molecule type" value="Genomic_DNA"/>
</dbReference>
<dbReference type="InterPro" id="IPR033341">
    <property type="entry name" value="SKA3"/>
</dbReference>
<feature type="domain" description="SAM" evidence="14">
    <location>
        <begin position="221"/>
        <end position="279"/>
    </location>
</feature>
<dbReference type="PANTHER" id="PTHR48118">
    <property type="entry name" value="SPINDLE AND KINETOCHORE-ASSOCIATED PROTEIN 3"/>
    <property type="match status" value="1"/>
</dbReference>
<dbReference type="AlphaFoldDB" id="A0A8X8YDN2"/>
<keyword evidence="4" id="KW-0158">Chromosome</keyword>
<proteinExistence type="inferred from homology"/>
<evidence type="ECO:0000256" key="10">
    <source>
        <dbReference type="ARBA" id="ARBA00023212"/>
    </source>
</evidence>
<evidence type="ECO:0000256" key="2">
    <source>
        <dbReference type="ARBA" id="ARBA00004629"/>
    </source>
</evidence>
<dbReference type="SMART" id="SM00454">
    <property type="entry name" value="SAM"/>
    <property type="match status" value="1"/>
</dbReference>
<dbReference type="GO" id="GO:0000278">
    <property type="term" value="P:mitotic cell cycle"/>
    <property type="evidence" value="ECO:0007669"/>
    <property type="project" value="TreeGrafter"/>
</dbReference>
<dbReference type="GO" id="GO:0007059">
    <property type="term" value="P:chromosome segregation"/>
    <property type="evidence" value="ECO:0007669"/>
    <property type="project" value="InterPro"/>
</dbReference>
<evidence type="ECO:0000256" key="13">
    <source>
        <dbReference type="SAM" id="MobiDB-lite"/>
    </source>
</evidence>
<gene>
    <name evidence="15" type="ORF">SASPL_108745</name>
</gene>
<comment type="subcellular location">
    <subcellularLocation>
        <location evidence="2">Chromosome</location>
        <location evidence="2">Centromere</location>
        <location evidence="2">Kinetochore</location>
    </subcellularLocation>
    <subcellularLocation>
        <location evidence="1">Cytoplasm</location>
        <location evidence="1">Cytoskeleton</location>
        <location evidence="1">Spindle</location>
    </subcellularLocation>
</comment>